<dbReference type="EMBL" id="SIDB01000002">
    <property type="protein sequence ID" value="KAI3436097.1"/>
    <property type="molecule type" value="Genomic_DNA"/>
</dbReference>
<accession>A0A9D4Z0Z6</accession>
<proteinExistence type="predicted"/>
<evidence type="ECO:0008006" key="5">
    <source>
        <dbReference type="Google" id="ProtNLM"/>
    </source>
</evidence>
<protein>
    <recommendedName>
        <fullName evidence="5">Transmembrane protein</fullName>
    </recommendedName>
</protein>
<evidence type="ECO:0000313" key="4">
    <source>
        <dbReference type="Proteomes" id="UP001055712"/>
    </source>
</evidence>
<evidence type="ECO:0000313" key="3">
    <source>
        <dbReference type="EMBL" id="KAI3436097.1"/>
    </source>
</evidence>
<evidence type="ECO:0000256" key="2">
    <source>
        <dbReference type="SAM" id="Phobius"/>
    </source>
</evidence>
<comment type="caution">
    <text evidence="3">The sequence shown here is derived from an EMBL/GenBank/DDBJ whole genome shotgun (WGS) entry which is preliminary data.</text>
</comment>
<dbReference type="PANTHER" id="PTHR36485">
    <property type="entry name" value="OS01G0939000 PROTEIN"/>
    <property type="match status" value="1"/>
</dbReference>
<dbReference type="AlphaFoldDB" id="A0A9D4Z0Z6"/>
<keyword evidence="2" id="KW-1133">Transmembrane helix</keyword>
<feature type="transmembrane region" description="Helical" evidence="2">
    <location>
        <begin position="109"/>
        <end position="130"/>
    </location>
</feature>
<evidence type="ECO:0000256" key="1">
    <source>
        <dbReference type="SAM" id="MobiDB-lite"/>
    </source>
</evidence>
<dbReference type="OrthoDB" id="513201at2759"/>
<dbReference type="PANTHER" id="PTHR36485:SF1">
    <property type="entry name" value="TRANSMEMBRANE PROTEIN"/>
    <property type="match status" value="1"/>
</dbReference>
<keyword evidence="4" id="KW-1185">Reference proteome</keyword>
<feature type="transmembrane region" description="Helical" evidence="2">
    <location>
        <begin position="65"/>
        <end position="89"/>
    </location>
</feature>
<name>A0A9D4Z0Z6_CHLVU</name>
<dbReference type="Pfam" id="PF15159">
    <property type="entry name" value="PIG-Y"/>
    <property type="match status" value="1"/>
</dbReference>
<organism evidence="3 4">
    <name type="scientific">Chlorella vulgaris</name>
    <name type="common">Green alga</name>
    <dbReference type="NCBI Taxonomy" id="3077"/>
    <lineage>
        <taxon>Eukaryota</taxon>
        <taxon>Viridiplantae</taxon>
        <taxon>Chlorophyta</taxon>
        <taxon>core chlorophytes</taxon>
        <taxon>Trebouxiophyceae</taxon>
        <taxon>Chlorellales</taxon>
        <taxon>Chlorellaceae</taxon>
        <taxon>Chlorella clade</taxon>
        <taxon>Chlorella</taxon>
    </lineage>
</organism>
<sequence>MIPASPRSKPALGLRRTAGSEDGSKAPFELLERNWRRVASTHALQDLLEADDPAKQQAQEASLKILLLGVLLIACGATILVLGIFAIVVAPLLPPLTNPWLAAIQRDRYYQLLVPLTVPVTIVTIALNWFSMKLFKHNS</sequence>
<keyword evidence="2" id="KW-0472">Membrane</keyword>
<gene>
    <name evidence="3" type="ORF">D9Q98_002155</name>
</gene>
<keyword evidence="2" id="KW-0812">Transmembrane</keyword>
<reference evidence="3" key="1">
    <citation type="journal article" date="2019" name="Plant J.">
        <title>Chlorella vulgaris genome assembly and annotation reveals the molecular basis for metabolic acclimation to high light conditions.</title>
        <authorList>
            <person name="Cecchin M."/>
            <person name="Marcolungo L."/>
            <person name="Rossato M."/>
            <person name="Girolomoni L."/>
            <person name="Cosentino E."/>
            <person name="Cuine S."/>
            <person name="Li-Beisson Y."/>
            <person name="Delledonne M."/>
            <person name="Ballottari M."/>
        </authorList>
    </citation>
    <scope>NUCLEOTIDE SEQUENCE</scope>
    <source>
        <strain evidence="3">211/11P</strain>
    </source>
</reference>
<reference evidence="3" key="2">
    <citation type="submission" date="2020-11" db="EMBL/GenBank/DDBJ databases">
        <authorList>
            <person name="Cecchin M."/>
            <person name="Marcolungo L."/>
            <person name="Rossato M."/>
            <person name="Girolomoni L."/>
            <person name="Cosentino E."/>
            <person name="Cuine S."/>
            <person name="Li-Beisson Y."/>
            <person name="Delledonne M."/>
            <person name="Ballottari M."/>
        </authorList>
    </citation>
    <scope>NUCLEOTIDE SEQUENCE</scope>
    <source>
        <strain evidence="3">211/11P</strain>
        <tissue evidence="3">Whole cell</tissue>
    </source>
</reference>
<dbReference type="InterPro" id="IPR029164">
    <property type="entry name" value="PIG-Y"/>
</dbReference>
<dbReference type="Proteomes" id="UP001055712">
    <property type="component" value="Unassembled WGS sequence"/>
</dbReference>
<feature type="region of interest" description="Disordered" evidence="1">
    <location>
        <begin position="1"/>
        <end position="25"/>
    </location>
</feature>